<keyword evidence="6" id="KW-0472">Membrane</keyword>
<evidence type="ECO:0000256" key="4">
    <source>
        <dbReference type="ARBA" id="ARBA00022622"/>
    </source>
</evidence>
<comment type="caution">
    <text evidence="11">The sequence shown here is derived from an EMBL/GenBank/DDBJ whole genome shotgun (WGS) entry which is preliminary data.</text>
</comment>
<evidence type="ECO:0000256" key="6">
    <source>
        <dbReference type="ARBA" id="ARBA00023136"/>
    </source>
</evidence>
<evidence type="ECO:0000256" key="3">
    <source>
        <dbReference type="ARBA" id="ARBA00022475"/>
    </source>
</evidence>
<dbReference type="EMBL" id="CAEQ01001739">
    <property type="protein sequence ID" value="CCD15019.1"/>
    <property type="molecule type" value="Genomic_DNA"/>
</dbReference>
<reference evidence="11 12" key="2">
    <citation type="journal article" date="2012" name="Proc. Natl. Acad. Sci. U.S.A.">
        <title>Antigenic diversity is generated by distinct evolutionary mechanisms in African trypanosome species.</title>
        <authorList>
            <person name="Jackson A.P."/>
            <person name="Berry A."/>
            <person name="Aslett M."/>
            <person name="Allison H.C."/>
            <person name="Burton P."/>
            <person name="Vavrova-Anderson J."/>
            <person name="Brown R."/>
            <person name="Browne H."/>
            <person name="Corton N."/>
            <person name="Hauser H."/>
            <person name="Gamble J."/>
            <person name="Gilderthorp R."/>
            <person name="Marcello L."/>
            <person name="McQuillan J."/>
            <person name="Otto T.D."/>
            <person name="Quail M.A."/>
            <person name="Sanders M.J."/>
            <person name="van Tonder A."/>
            <person name="Ginger M.L."/>
            <person name="Field M.C."/>
            <person name="Barry J.D."/>
            <person name="Hertz-Fowler C."/>
            <person name="Berriman M."/>
        </authorList>
    </citation>
    <scope>NUCLEOTIDE SEQUENCE [LARGE SCALE GENOMIC DNA]</scope>
    <source>
        <strain evidence="11 12">IL3000</strain>
    </source>
</reference>
<keyword evidence="12" id="KW-1185">Reference proteome</keyword>
<keyword evidence="4" id="KW-0336">GPI-anchor</keyword>
<feature type="chain" id="PRO_5003394875" evidence="9">
    <location>
        <begin position="21"/>
        <end position="375"/>
    </location>
</feature>
<keyword evidence="3" id="KW-1003">Cell membrane</keyword>
<comment type="subcellular location">
    <subcellularLocation>
        <location evidence="2">Cell membrane</location>
        <topology evidence="2">Lipid-anchor</topology>
        <topology evidence="2">GPI-anchor</topology>
    </subcellularLocation>
</comment>
<sequence length="375" mass="41645">MACFMYVIAVVVIMGGVATGQLEVAKDDNIEPFSLLCRIYSVAKNPPITDFDMEEGYNIVREIDALNRSLLEEKTHGEVEDVGNNSETQVKTTVTREAVLAQLSLNQITQKAHTILDEINKMNLTEKIEKVKAEFNKVIFGENGNESDLCQATVKDTVDRSKACGNPGTQEKGSHAGKNIVVDFFCLCAQRTDKEGANQVCGFYVGRISHYYGWDDKNGPWGSSTMWASIKGGCGKYMQQHPKSTAEARHILDQFLKHLKTGGVYRWGDISKKTVDGTGRKEGMLGTGVGKKEGGSGPVCDGKEGKSVRDGTFSAGMCVYYGPDKWQENIDWLKQFKTALATLDYVNKQTASIQRIIKNSKCSYTVRRKFMRPRR</sequence>
<evidence type="ECO:0000256" key="9">
    <source>
        <dbReference type="SAM" id="SignalP"/>
    </source>
</evidence>
<proteinExistence type="predicted"/>
<dbReference type="AlphaFoldDB" id="F9WCM5"/>
<evidence type="ECO:0000256" key="7">
    <source>
        <dbReference type="ARBA" id="ARBA00023180"/>
    </source>
</evidence>
<reference evidence="12" key="1">
    <citation type="submission" date="2011-07" db="EMBL/GenBank/DDBJ databases">
        <title>Divergent evolution of antigenic variation in African trypanosomes.</title>
        <authorList>
            <person name="Jackson A.P."/>
            <person name="Berry A."/>
            <person name="Allison H.C."/>
            <person name="Burton P."/>
            <person name="Anderson J."/>
            <person name="Aslett M."/>
            <person name="Brown R."/>
            <person name="Corton N."/>
            <person name="Harris D."/>
            <person name="Hauser H."/>
            <person name="Gamble J."/>
            <person name="Gilderthorp R."/>
            <person name="McQuillan J."/>
            <person name="Quail M.A."/>
            <person name="Sanders M."/>
            <person name="Van Tonder A."/>
            <person name="Ginger M.L."/>
            <person name="Donelson J.E."/>
            <person name="Field M.C."/>
            <person name="Barry J.D."/>
            <person name="Berriman M."/>
            <person name="Hertz-Fowler C."/>
        </authorList>
    </citation>
    <scope>NUCLEOTIDE SEQUENCE [LARGE SCALE GENOMIC DNA]</scope>
    <source>
        <strain evidence="12">IL3000</strain>
    </source>
</reference>
<dbReference type="Proteomes" id="UP000000702">
    <property type="component" value="Unassembled WGS sequence"/>
</dbReference>
<evidence type="ECO:0000256" key="5">
    <source>
        <dbReference type="ARBA" id="ARBA00022729"/>
    </source>
</evidence>
<accession>F9WCM5</accession>
<dbReference type="Pfam" id="PF13206">
    <property type="entry name" value="VSG_B"/>
    <property type="match status" value="1"/>
</dbReference>
<name>F9WCM5_TRYCI</name>
<evidence type="ECO:0000313" key="12">
    <source>
        <dbReference type="Proteomes" id="UP000000702"/>
    </source>
</evidence>
<keyword evidence="8" id="KW-0449">Lipoprotein</keyword>
<dbReference type="GO" id="GO:0005886">
    <property type="term" value="C:plasma membrane"/>
    <property type="evidence" value="ECO:0007669"/>
    <property type="project" value="UniProtKB-SubCell"/>
</dbReference>
<comment type="function">
    <text evidence="1">VSG forms a coat on the surface of the parasite. The trypanosome evades the immune response of the host by expressing a series of antigenically distinct VSGs from an estimated 1000 VSG genes.</text>
</comment>
<evidence type="ECO:0000256" key="8">
    <source>
        <dbReference type="ARBA" id="ARBA00023288"/>
    </source>
</evidence>
<keyword evidence="5 9" id="KW-0732">Signal</keyword>
<protein>
    <submittedName>
        <fullName evidence="11">WGS project CAEQ00000000 data, annotated contig 2247</fullName>
    </submittedName>
</protein>
<evidence type="ECO:0000259" key="10">
    <source>
        <dbReference type="Pfam" id="PF13206"/>
    </source>
</evidence>
<evidence type="ECO:0000256" key="1">
    <source>
        <dbReference type="ARBA" id="ARBA00002523"/>
    </source>
</evidence>
<dbReference type="GO" id="GO:0098552">
    <property type="term" value="C:side of membrane"/>
    <property type="evidence" value="ECO:0007669"/>
    <property type="project" value="UniProtKB-KW"/>
</dbReference>
<evidence type="ECO:0000313" key="11">
    <source>
        <dbReference type="EMBL" id="CCD15019.1"/>
    </source>
</evidence>
<feature type="domain" description="Trypanosome variant surface glycoprotein B-type N-terminal" evidence="10">
    <location>
        <begin position="98"/>
        <end position="356"/>
    </location>
</feature>
<organism evidence="11 12">
    <name type="scientific">Trypanosoma congolense (strain IL3000)</name>
    <dbReference type="NCBI Taxonomy" id="1068625"/>
    <lineage>
        <taxon>Eukaryota</taxon>
        <taxon>Discoba</taxon>
        <taxon>Euglenozoa</taxon>
        <taxon>Kinetoplastea</taxon>
        <taxon>Metakinetoplastina</taxon>
        <taxon>Trypanosomatida</taxon>
        <taxon>Trypanosomatidae</taxon>
        <taxon>Trypanosoma</taxon>
        <taxon>Nannomonas</taxon>
    </lineage>
</organism>
<dbReference type="InterPro" id="IPR025932">
    <property type="entry name" value="Trypano_VSG_B_N_dom"/>
</dbReference>
<gene>
    <name evidence="11" type="ORF">TCIL3000_0_55850</name>
</gene>
<evidence type="ECO:0000256" key="2">
    <source>
        <dbReference type="ARBA" id="ARBA00004609"/>
    </source>
</evidence>
<feature type="signal peptide" evidence="9">
    <location>
        <begin position="1"/>
        <end position="20"/>
    </location>
</feature>
<keyword evidence="7" id="KW-0325">Glycoprotein</keyword>
<dbReference type="VEuPathDB" id="TriTrypDB:TcIL3000_0_55850"/>